<evidence type="ECO:0000313" key="2">
    <source>
        <dbReference type="EMBL" id="TQE37098.1"/>
    </source>
</evidence>
<dbReference type="InterPro" id="IPR036188">
    <property type="entry name" value="FAD/NAD-bd_sf"/>
</dbReference>
<dbReference type="Gene3D" id="3.50.50.60">
    <property type="entry name" value="FAD/NAD(P)-binding domain"/>
    <property type="match status" value="1"/>
</dbReference>
<dbReference type="SUPFAM" id="SSF51905">
    <property type="entry name" value="FAD/NAD(P)-binding domain"/>
    <property type="match status" value="1"/>
</dbReference>
<dbReference type="Pfam" id="PF01266">
    <property type="entry name" value="DAO"/>
    <property type="match status" value="1"/>
</dbReference>
<dbReference type="Gene3D" id="3.30.9.10">
    <property type="entry name" value="D-Amino Acid Oxidase, subunit A, domain 2"/>
    <property type="match status" value="1"/>
</dbReference>
<dbReference type="PANTHER" id="PTHR13847">
    <property type="entry name" value="SARCOSINE DEHYDROGENASE-RELATED"/>
    <property type="match status" value="1"/>
</dbReference>
<dbReference type="AlphaFoldDB" id="A0AAE8W7W2"/>
<accession>A0AAE8W7W2</accession>
<dbReference type="InterPro" id="IPR006076">
    <property type="entry name" value="FAD-dep_OxRdtase"/>
</dbReference>
<dbReference type="PANTHER" id="PTHR13847:SF181">
    <property type="entry name" value="TRANSFERASE CAF17, MITOCHONDRIAL-RELATED"/>
    <property type="match status" value="1"/>
</dbReference>
<dbReference type="GO" id="GO:0005737">
    <property type="term" value="C:cytoplasm"/>
    <property type="evidence" value="ECO:0007669"/>
    <property type="project" value="TreeGrafter"/>
</dbReference>
<sequence length="404" mass="42734">MAAADVLVVGAGVVGASVAYHLTRLGHDRVTVVDARDRDVLSGSTSLAPGLIGQLSATPELAVLAKDSVATYRALSQTAPTPLFWQVGCLEVATSPARLEQAHRDVEHGRGLGIEARVLDAADAVALAPTLVNAERALGALHIPSDGAADPAALTHAMIDAAERGGAAFRWNTPVRALESDQGRIVGVRVGEDAEPLRADRVVLAAGIWGPVLAADAGARLPMVAVQHPYLFTTEVAGLDDTPIDTPMVRYPDHTVYTRRHGRRYGLGTYSHAPLPLTPTSTLTSAERPFREADFDAAIAEATALVPAFRDAALGRRLNGVFAMTPDELPLVGPSAALPGLWFAEASWVTHAGGVGRQLANMLLDTGDLLVAPERLAPDRFTHWSDEKIRETALGHYQGIYDAH</sequence>
<evidence type="ECO:0000259" key="1">
    <source>
        <dbReference type="Pfam" id="PF01266"/>
    </source>
</evidence>
<reference evidence="2 3" key="1">
    <citation type="submission" date="2019-03" db="EMBL/GenBank/DDBJ databases">
        <title>Comparative genomic analyses of the sweetpotato soil rot pathogen, Streptomyces ipomoeae.</title>
        <authorList>
            <person name="Ruschel Soares N."/>
            <person name="Badger J.H."/>
            <person name="Huguet-Tapia J.C."/>
            <person name="Clark C.A."/>
            <person name="Pettis G.S."/>
        </authorList>
    </citation>
    <scope>NUCLEOTIDE SEQUENCE [LARGE SCALE GENOMIC DNA]</scope>
    <source>
        <strain evidence="2 3">88-35</strain>
    </source>
</reference>
<evidence type="ECO:0000313" key="3">
    <source>
        <dbReference type="Proteomes" id="UP000318720"/>
    </source>
</evidence>
<dbReference type="Proteomes" id="UP000318720">
    <property type="component" value="Unassembled WGS sequence"/>
</dbReference>
<gene>
    <name evidence="2" type="ORF">Sipo8835_08620</name>
</gene>
<dbReference type="RefSeq" id="WP_141581410.1">
    <property type="nucleotide sequence ID" value="NZ_JARAVA010000268.1"/>
</dbReference>
<organism evidence="2 3">
    <name type="scientific">Streptomyces ipomoeae</name>
    <dbReference type="NCBI Taxonomy" id="103232"/>
    <lineage>
        <taxon>Bacteria</taxon>
        <taxon>Bacillati</taxon>
        <taxon>Actinomycetota</taxon>
        <taxon>Actinomycetes</taxon>
        <taxon>Kitasatosporales</taxon>
        <taxon>Streptomycetaceae</taxon>
        <taxon>Streptomyces</taxon>
    </lineage>
</organism>
<protein>
    <submittedName>
        <fullName evidence="2">FAD-binding oxidoreductase</fullName>
    </submittedName>
</protein>
<name>A0AAE8W7W2_9ACTN</name>
<dbReference type="EMBL" id="SPAZ01000069">
    <property type="protein sequence ID" value="TQE37098.1"/>
    <property type="molecule type" value="Genomic_DNA"/>
</dbReference>
<feature type="domain" description="FAD dependent oxidoreductase" evidence="1">
    <location>
        <begin position="5"/>
        <end position="362"/>
    </location>
</feature>
<comment type="caution">
    <text evidence="2">The sequence shown here is derived from an EMBL/GenBank/DDBJ whole genome shotgun (WGS) entry which is preliminary data.</text>
</comment>
<proteinExistence type="predicted"/>
<dbReference type="SUPFAM" id="SSF54373">
    <property type="entry name" value="FAD-linked reductases, C-terminal domain"/>
    <property type="match status" value="1"/>
</dbReference>